<evidence type="ECO:0000313" key="1">
    <source>
        <dbReference type="EMBL" id="KAI6092222.1"/>
    </source>
</evidence>
<evidence type="ECO:0000313" key="2">
    <source>
        <dbReference type="Proteomes" id="UP001497680"/>
    </source>
</evidence>
<comment type="caution">
    <text evidence="1">The sequence shown here is derived from an EMBL/GenBank/DDBJ whole genome shotgun (WGS) entry which is preliminary data.</text>
</comment>
<protein>
    <submittedName>
        <fullName evidence="1">Uncharacterized protein</fullName>
    </submittedName>
</protein>
<gene>
    <name evidence="1" type="ORF">F4821DRAFT_225163</name>
</gene>
<proteinExistence type="predicted"/>
<reference evidence="1 2" key="1">
    <citation type="journal article" date="2022" name="New Phytol.">
        <title>Ecological generalism drives hyperdiversity of secondary metabolite gene clusters in xylarialean endophytes.</title>
        <authorList>
            <person name="Franco M.E.E."/>
            <person name="Wisecaver J.H."/>
            <person name="Arnold A.E."/>
            <person name="Ju Y.M."/>
            <person name="Slot J.C."/>
            <person name="Ahrendt S."/>
            <person name="Moore L.P."/>
            <person name="Eastman K.E."/>
            <person name="Scott K."/>
            <person name="Konkel Z."/>
            <person name="Mondo S.J."/>
            <person name="Kuo A."/>
            <person name="Hayes R.D."/>
            <person name="Haridas S."/>
            <person name="Andreopoulos B."/>
            <person name="Riley R."/>
            <person name="LaButti K."/>
            <person name="Pangilinan J."/>
            <person name="Lipzen A."/>
            <person name="Amirebrahimi M."/>
            <person name="Yan J."/>
            <person name="Adam C."/>
            <person name="Keymanesh K."/>
            <person name="Ng V."/>
            <person name="Louie K."/>
            <person name="Northen T."/>
            <person name="Drula E."/>
            <person name="Henrissat B."/>
            <person name="Hsieh H.M."/>
            <person name="Youens-Clark K."/>
            <person name="Lutzoni F."/>
            <person name="Miadlikowska J."/>
            <person name="Eastwood D.C."/>
            <person name="Hamelin R.C."/>
            <person name="Grigoriev I.V."/>
            <person name="U'Ren J.M."/>
        </authorList>
    </citation>
    <scope>NUCLEOTIDE SEQUENCE [LARGE SCALE GENOMIC DNA]</scope>
    <source>
        <strain evidence="1 2">ER1909</strain>
    </source>
</reference>
<dbReference type="EMBL" id="MU394284">
    <property type="protein sequence ID" value="KAI6092222.1"/>
    <property type="molecule type" value="Genomic_DNA"/>
</dbReference>
<name>A0ACC0DHB1_9PEZI</name>
<sequence>MDAPPPPYTETDIYSHSGRSPNSQSGSDTASVTDSSCTIVYTPPETPRESHLSFSGGDDHHTSASAQAYFDSRPTFYPASGHDLVVPLAVSESSSPEEFPYPAWARERDTTEQDWHTFINYLLPDHAARSNSHIVERKLQAQDEAQSPESERTAAEAQLGHIKSSSEKAAHNVDDIIREWNDGFFGPRGLKICRQLPQPSFPGTASSRTPAAAEPQPQPQPQEQNARSRWNPFRPWNINNRGVQIGGLTIDNDRVSFGNSLEVDRNGVRWNGQNVVPGHSGPSAPGALFGPGPFGGFRGRGRGLGEPERGLGRGGRGRDLDELQRRLDGSLDELDRGLGRGGRGGRWRHDHHGPHDRSRSVSSHSSSSSSDSSHSGHSDSSIGSLPDWDDLKDTQLPLTKQSVAAWLAHPEQPVTKEMLKNVRSNIKAAKNAPPPANDPTWDANKKALRQEVKMMLAQFNQLKREQKRARRAARKQKRAERKALRRERRKQSRAIRGEERQLRRLGRQQRRSGNGSLFGPIHIPDVPQPPNIHIPSPPAIPNIHVPPVPNHSFTPVPSHPRIQPIGHYSGAGFFGGLSGAPWDAHVQRARELAAQGQAQARAQANLARVHAASVSANAQREAAAARQHAHIQANQARVQALQARVQANQARAQAAAAVAASARGCCSTPPWAPPQPRSGIAPLFATAPSSPEVDMLDHHGYPSADEVDAQFDAQFKQRMERLRALRATIDREGIEAAQRGDGDAKSKEKEQTEAQREAEKLEAEMEELEREAEKLRLDADEELARKMQEEEEKGGWR</sequence>
<keyword evidence="2" id="KW-1185">Reference proteome</keyword>
<dbReference type="Proteomes" id="UP001497680">
    <property type="component" value="Unassembled WGS sequence"/>
</dbReference>
<organism evidence="1 2">
    <name type="scientific">Hypoxylon rubiginosum</name>
    <dbReference type="NCBI Taxonomy" id="110542"/>
    <lineage>
        <taxon>Eukaryota</taxon>
        <taxon>Fungi</taxon>
        <taxon>Dikarya</taxon>
        <taxon>Ascomycota</taxon>
        <taxon>Pezizomycotina</taxon>
        <taxon>Sordariomycetes</taxon>
        <taxon>Xylariomycetidae</taxon>
        <taxon>Xylariales</taxon>
        <taxon>Hypoxylaceae</taxon>
        <taxon>Hypoxylon</taxon>
    </lineage>
</organism>
<accession>A0ACC0DHB1</accession>